<evidence type="ECO:0000313" key="1">
    <source>
        <dbReference type="EMBL" id="GAG11381.1"/>
    </source>
</evidence>
<organism evidence="1">
    <name type="scientific">marine sediment metagenome</name>
    <dbReference type="NCBI Taxonomy" id="412755"/>
    <lineage>
        <taxon>unclassified sequences</taxon>
        <taxon>metagenomes</taxon>
        <taxon>ecological metagenomes</taxon>
    </lineage>
</organism>
<dbReference type="EMBL" id="BARS01027388">
    <property type="protein sequence ID" value="GAG11381.1"/>
    <property type="molecule type" value="Genomic_DNA"/>
</dbReference>
<dbReference type="AlphaFoldDB" id="X0WF99"/>
<gene>
    <name evidence="1" type="ORF">S01H1_43028</name>
</gene>
<dbReference type="InterPro" id="IPR003004">
    <property type="entry name" value="GspF/PilC"/>
</dbReference>
<dbReference type="Gene3D" id="1.20.81.30">
    <property type="entry name" value="Type II secretion system (T2SS), domain F"/>
    <property type="match status" value="1"/>
</dbReference>
<sequence>MATFDYKARDKNGEVIGGSLEAASEDVLITKLKEQGLLVIDIKKYREQKVKGTKRSFSFFNRIKPRDLAVFTRQFATLISSGMSLIESLVVLER</sequence>
<accession>X0WF99</accession>
<protein>
    <recommendedName>
        <fullName evidence="2">Type II secretion system protein GspF domain-containing protein</fullName>
    </recommendedName>
</protein>
<reference evidence="1" key="1">
    <citation type="journal article" date="2014" name="Front. Microbiol.">
        <title>High frequency of phylogenetically diverse reductive dehalogenase-homologous genes in deep subseafloor sedimentary metagenomes.</title>
        <authorList>
            <person name="Kawai M."/>
            <person name="Futagami T."/>
            <person name="Toyoda A."/>
            <person name="Takaki Y."/>
            <person name="Nishi S."/>
            <person name="Hori S."/>
            <person name="Arai W."/>
            <person name="Tsubouchi T."/>
            <person name="Morono Y."/>
            <person name="Uchiyama I."/>
            <person name="Ito T."/>
            <person name="Fujiyama A."/>
            <person name="Inagaki F."/>
            <person name="Takami H."/>
        </authorList>
    </citation>
    <scope>NUCLEOTIDE SEQUENCE</scope>
    <source>
        <strain evidence="1">Expedition CK06-06</strain>
    </source>
</reference>
<proteinExistence type="predicted"/>
<dbReference type="GO" id="GO:0005886">
    <property type="term" value="C:plasma membrane"/>
    <property type="evidence" value="ECO:0007669"/>
    <property type="project" value="TreeGrafter"/>
</dbReference>
<feature type="non-terminal residue" evidence="1">
    <location>
        <position position="94"/>
    </location>
</feature>
<comment type="caution">
    <text evidence="1">The sequence shown here is derived from an EMBL/GenBank/DDBJ whole genome shotgun (WGS) entry which is preliminary data.</text>
</comment>
<dbReference type="PANTHER" id="PTHR30012">
    <property type="entry name" value="GENERAL SECRETION PATHWAY PROTEIN"/>
    <property type="match status" value="1"/>
</dbReference>
<dbReference type="GO" id="GO:0015628">
    <property type="term" value="P:protein secretion by the type II secretion system"/>
    <property type="evidence" value="ECO:0007669"/>
    <property type="project" value="TreeGrafter"/>
</dbReference>
<name>X0WF99_9ZZZZ</name>
<dbReference type="InterPro" id="IPR042094">
    <property type="entry name" value="T2SS_GspF_sf"/>
</dbReference>
<dbReference type="PANTHER" id="PTHR30012:SF0">
    <property type="entry name" value="TYPE II SECRETION SYSTEM PROTEIN F-RELATED"/>
    <property type="match status" value="1"/>
</dbReference>
<evidence type="ECO:0008006" key="2">
    <source>
        <dbReference type="Google" id="ProtNLM"/>
    </source>
</evidence>